<dbReference type="AlphaFoldDB" id="A0A6J4HN49"/>
<evidence type="ECO:0000313" key="2">
    <source>
        <dbReference type="EMBL" id="CAA9227111.1"/>
    </source>
</evidence>
<feature type="region of interest" description="Disordered" evidence="1">
    <location>
        <begin position="1"/>
        <end position="77"/>
    </location>
</feature>
<sequence>MTARGHGGGADDRAAAVTASWPEPWLPPDGRDVRMHEDDPRWDDPAQPHGLTRLHRDDPGADWADEPGDRWTVRRPGEPWAGATVQRWCVDCRAWTHVVDAGAPIDWDADDRCATCARGFPLDPTA</sequence>
<organism evidence="2">
    <name type="scientific">uncultured Mycobacteriales bacterium</name>
    <dbReference type="NCBI Taxonomy" id="581187"/>
    <lineage>
        <taxon>Bacteria</taxon>
        <taxon>Bacillati</taxon>
        <taxon>Actinomycetota</taxon>
        <taxon>Actinomycetes</taxon>
        <taxon>Mycobacteriales</taxon>
        <taxon>environmental samples</taxon>
    </lineage>
</organism>
<feature type="compositionally biased region" description="Basic and acidic residues" evidence="1">
    <location>
        <begin position="29"/>
        <end position="46"/>
    </location>
</feature>
<proteinExistence type="predicted"/>
<gene>
    <name evidence="2" type="ORF">AVDCRST_MAG41-963</name>
</gene>
<evidence type="ECO:0000256" key="1">
    <source>
        <dbReference type="SAM" id="MobiDB-lite"/>
    </source>
</evidence>
<dbReference type="EMBL" id="CADCTP010000083">
    <property type="protein sequence ID" value="CAA9227111.1"/>
    <property type="molecule type" value="Genomic_DNA"/>
</dbReference>
<name>A0A6J4HN49_9ACTN</name>
<protein>
    <submittedName>
        <fullName evidence="2">Uncharacterized protein</fullName>
    </submittedName>
</protein>
<feature type="compositionally biased region" description="Basic and acidic residues" evidence="1">
    <location>
        <begin position="67"/>
        <end position="77"/>
    </location>
</feature>
<accession>A0A6J4HN49</accession>
<reference evidence="2" key="1">
    <citation type="submission" date="2020-02" db="EMBL/GenBank/DDBJ databases">
        <authorList>
            <person name="Meier V. D."/>
        </authorList>
    </citation>
    <scope>NUCLEOTIDE SEQUENCE</scope>
    <source>
        <strain evidence="2">AVDCRST_MAG41</strain>
    </source>
</reference>